<dbReference type="InterPro" id="IPR032640">
    <property type="entry name" value="AMPK1_CBM"/>
</dbReference>
<dbReference type="InterPro" id="IPR013780">
    <property type="entry name" value="Glyco_hydro_b"/>
</dbReference>
<dbReference type="CDD" id="cd10315">
    <property type="entry name" value="CBM41_pullulanase"/>
    <property type="match status" value="2"/>
</dbReference>
<dbReference type="SMART" id="SM00642">
    <property type="entry name" value="Aamy"/>
    <property type="match status" value="1"/>
</dbReference>
<dbReference type="InterPro" id="IPR017853">
    <property type="entry name" value="GH"/>
</dbReference>
<dbReference type="Pfam" id="PF16561">
    <property type="entry name" value="AMPK1_CBM"/>
    <property type="match status" value="1"/>
</dbReference>
<evidence type="ECO:0000256" key="3">
    <source>
        <dbReference type="ARBA" id="ARBA00022801"/>
    </source>
</evidence>
<feature type="compositionally biased region" description="Low complexity" evidence="6">
    <location>
        <begin position="1349"/>
        <end position="1376"/>
    </location>
</feature>
<keyword evidence="9" id="KW-1185">Reference proteome</keyword>
<evidence type="ECO:0000313" key="9">
    <source>
        <dbReference type="Proteomes" id="UP000659344"/>
    </source>
</evidence>
<evidence type="ECO:0000256" key="6">
    <source>
        <dbReference type="SAM" id="MobiDB-lite"/>
    </source>
</evidence>
<dbReference type="PROSITE" id="PS51272">
    <property type="entry name" value="SLH"/>
    <property type="match status" value="3"/>
</dbReference>
<accession>A0ABQ1Y5H8</accession>
<dbReference type="EMBL" id="BMFT01000001">
    <property type="protein sequence ID" value="GGH12020.1"/>
    <property type="molecule type" value="Genomic_DNA"/>
</dbReference>
<gene>
    <name evidence="8" type="ORF">GCM10008013_04190</name>
</gene>
<dbReference type="SUPFAM" id="SSF81296">
    <property type="entry name" value="E set domains"/>
    <property type="match status" value="1"/>
</dbReference>
<dbReference type="Pfam" id="PF03714">
    <property type="entry name" value="PUD"/>
    <property type="match status" value="2"/>
</dbReference>
<feature type="region of interest" description="Disordered" evidence="6">
    <location>
        <begin position="1312"/>
        <end position="1377"/>
    </location>
</feature>
<dbReference type="Pfam" id="PF00395">
    <property type="entry name" value="SLH"/>
    <property type="match status" value="3"/>
</dbReference>
<feature type="domain" description="SLH" evidence="7">
    <location>
        <begin position="1584"/>
        <end position="1647"/>
    </location>
</feature>
<dbReference type="InterPro" id="IPR006047">
    <property type="entry name" value="GH13_cat_dom"/>
</dbReference>
<comment type="similarity">
    <text evidence="1">Belongs to the glycosyl hydrolase 13 family.</text>
</comment>
<dbReference type="SUPFAM" id="SSF49452">
    <property type="entry name" value="Starch-binding domain-like"/>
    <property type="match status" value="2"/>
</dbReference>
<dbReference type="InterPro" id="IPR001119">
    <property type="entry name" value="SLH_dom"/>
</dbReference>
<keyword evidence="3" id="KW-0378">Hydrolase</keyword>
<evidence type="ECO:0000313" key="8">
    <source>
        <dbReference type="EMBL" id="GGH12020.1"/>
    </source>
</evidence>
<keyword evidence="5" id="KW-0326">Glycosidase</keyword>
<name>A0ABQ1Y5H8_9BACL</name>
<evidence type="ECO:0000259" key="7">
    <source>
        <dbReference type="PROSITE" id="PS51272"/>
    </source>
</evidence>
<evidence type="ECO:0000256" key="4">
    <source>
        <dbReference type="ARBA" id="ARBA00022837"/>
    </source>
</evidence>
<organism evidence="8 9">
    <name type="scientific">Paenibacillus segetis</name>
    <dbReference type="NCBI Taxonomy" id="1325360"/>
    <lineage>
        <taxon>Bacteria</taxon>
        <taxon>Bacillati</taxon>
        <taxon>Bacillota</taxon>
        <taxon>Bacilli</taxon>
        <taxon>Bacillales</taxon>
        <taxon>Paenibacillaceae</taxon>
        <taxon>Paenibacillus</taxon>
    </lineage>
</organism>
<keyword evidence="2" id="KW-0732">Signal</keyword>
<feature type="domain" description="SLH" evidence="7">
    <location>
        <begin position="1719"/>
        <end position="1777"/>
    </location>
</feature>
<keyword evidence="4" id="KW-0106">Calcium</keyword>
<dbReference type="InterPro" id="IPR014756">
    <property type="entry name" value="Ig_E-set"/>
</dbReference>
<evidence type="ECO:0000256" key="1">
    <source>
        <dbReference type="ARBA" id="ARBA00008061"/>
    </source>
</evidence>
<comment type="caution">
    <text evidence="8">The sequence shown here is derived from an EMBL/GenBank/DDBJ whole genome shotgun (WGS) entry which is preliminary data.</text>
</comment>
<dbReference type="Gene3D" id="2.60.40.10">
    <property type="entry name" value="Immunoglobulins"/>
    <property type="match status" value="2"/>
</dbReference>
<proteinExistence type="inferred from homology"/>
<evidence type="ECO:0000256" key="5">
    <source>
        <dbReference type="ARBA" id="ARBA00023295"/>
    </source>
</evidence>
<dbReference type="Gene3D" id="3.20.20.80">
    <property type="entry name" value="Glycosidases"/>
    <property type="match status" value="1"/>
</dbReference>
<dbReference type="PANTHER" id="PTHR10357:SF209">
    <property type="entry name" value="PERIPLASMIC ALPHA-AMYLASE"/>
    <property type="match status" value="1"/>
</dbReference>
<dbReference type="Pfam" id="PF00128">
    <property type="entry name" value="Alpha-amylase"/>
    <property type="match status" value="1"/>
</dbReference>
<dbReference type="RefSeq" id="WP_188535330.1">
    <property type="nucleotide sequence ID" value="NZ_BMFT01000001.1"/>
</dbReference>
<dbReference type="CDD" id="cd02859">
    <property type="entry name" value="E_set_AMPKbeta_like_N"/>
    <property type="match status" value="1"/>
</dbReference>
<dbReference type="PANTHER" id="PTHR10357">
    <property type="entry name" value="ALPHA-AMYLASE FAMILY MEMBER"/>
    <property type="match status" value="1"/>
</dbReference>
<dbReference type="Gene3D" id="2.60.40.1180">
    <property type="entry name" value="Golgi alpha-mannosidase II"/>
    <property type="match status" value="1"/>
</dbReference>
<reference evidence="9" key="1">
    <citation type="journal article" date="2019" name="Int. J. Syst. Evol. Microbiol.">
        <title>The Global Catalogue of Microorganisms (GCM) 10K type strain sequencing project: providing services to taxonomists for standard genome sequencing and annotation.</title>
        <authorList>
            <consortium name="The Broad Institute Genomics Platform"/>
            <consortium name="The Broad Institute Genome Sequencing Center for Infectious Disease"/>
            <person name="Wu L."/>
            <person name="Ma J."/>
        </authorList>
    </citation>
    <scope>NUCLEOTIDE SEQUENCE [LARGE SCALE GENOMIC DNA]</scope>
    <source>
        <strain evidence="9">CGMCC 1.12769</strain>
    </source>
</reference>
<dbReference type="InterPro" id="IPR013784">
    <property type="entry name" value="Carb-bd-like_fold"/>
</dbReference>
<feature type="compositionally biased region" description="Pro residues" evidence="6">
    <location>
        <begin position="1336"/>
        <end position="1348"/>
    </location>
</feature>
<dbReference type="Proteomes" id="UP000659344">
    <property type="component" value="Unassembled WGS sequence"/>
</dbReference>
<feature type="domain" description="SLH" evidence="7">
    <location>
        <begin position="1650"/>
        <end position="1713"/>
    </location>
</feature>
<sequence length="1777" mass="193831">MNRGMKRVLSWLLIICLVLSFSTNLQPVVKAEGDQPTILAQSTEGQVLQSPVIGTRNASGAEVTFNYQGAEADARVIVKGEFYNNWAAIDLDKGADNTWSVSRQIEAGWYAYGLATYDSNGKDDWKRDPLNTTVIKDGNPGLSVPGIKINMDDEVQIGTSTVINAVYYTGDKDVTEKVQLNVTDSSGNAISGITVSDVGDGKQKNLIIDSAVEPGTIKIEGIYDTWTLTKTVNLTKNKLTSPVINGDGTVTFNSKYTGETLYLVGAMNDWHENDAIPLTKKDGVFSLTIPLSPGTYEYKFIPTLGSWSGDMLDSLNPNKSNGNSLAIVPGIIINSDSTVETGSQLDLKASLQKADGTKESISPTWSLKEAITGVSLTNDKLIVEPGVAAGQKVTVIATYDGNTSQQEISIVEKMNSYTINYYRYDHTAKDWNLWLWPDGVGGKGFKFTHETSDGFAQGTFKFTESSLNIIPRLSTADKEWAAQDSQVKASIQNGNSVEVWLVEGLAQVFYSKPDVEAIKPAERSIRFDYVREDGQFDGWNIWTWNTGKSDGEVKFTKINGNTATATIPIGSTVQKIGFKIRKGTDWVVIDQDYDREIITGTQVLTKVVVQAGQGPFRTLPSAMPPHLEDGKATFTYRDQTLFEQDKMDTIDRVELKINGSTYLMQYNANDELYEYTLNSLTEGTHEYTFLVTKDGVTTELSDPTNIKDGKSVITYKRTNVSIQSEVKPSAISYNENAVLGISLSGIAEDEIRQIYANLSSLGGKSEVKIDIELKALTIAVKDSVSAGIKSIPVTVIDVYGNKHTQTAQVTVKTRQTVGKDDFDWDEARIYFMLTDRFFNGDSTNDDPNGEGYDKSHLESYHGGDFKGITKKIGYLKDLGINTIWITPIVDNIDFNKGVDFGGTQYAYHGYWAKDFTTIDEHLGDLNDFKQLLDTAHDNGIKVMVDVVLNHTGYGMDKLTPAWVTNGVTNLPTDAERGVFNGMLRSENEDPIIRNNVAGLPDLITEDPAVREQIVAWQSDWIEKSKTSKGNTIDYFRVDTIKHVEDTTWMDFKNVMTSINPAFKMIGENFGASVDNDGGYLRSGTMDSELDFAFKGIAREFVDGNIESAEQKLQSRNGKLDNTATMGQFLSSHDEDGFLISTLSETDRVKFKNGTLDAEVLRAAQGKQKVAASLQITSKGQPVIYYGEELGQSGLNANFDIGRYSDNRYDFNWNGLSDPTYNHIYDHYKKMLSIRGQYSQIFSKGTRESVAGSNVQGYDVFSRTYEGKSVYVGINTKTEAQQVTFKIEGSPNTKFVDQYSKVTIESDEEGQITFTLPSNLDGGTVVLTEKTDSPGTTPTPSPTPTPTPSPGSSSNSSSSSNAQPSATPSKSAESSSTLEVVAKTGANGNKEVEVSAASLEQAIAAAAKKNEPVTIHVTGVTAGESVDVILPADVLKKAESQNVGLQLQLPDGVVKLPSGAIDSGSLNQGGRAIFSKNVVAADKAEELKRNITALDGAYRPLSAIYDFSVSVIDGLAGTPIHINLNGPFTIELNLDQATLNSISNKNKVGVYLIGDDGSLQYLGGKLKDGTLTFQSDRMGQFIVMEYNKVFSDVKPGWAKEFIGILAAKHIATGKDTDRFDPKGNVTRGQFAALLGRALGLKADMGAGSGTNASALADVQEDSYYRDYVTMLNKMGIISGYPDGTFRPDELVTREQITTMLMKAYTYVTAHSLQEIAGINEESFTDIGEASSYAQESIKAAKALGIIQGTGQNKFQPSTISTREQVAAMIVLWLEQVGL</sequence>
<dbReference type="InterPro" id="IPR005323">
    <property type="entry name" value="CBM41_pullulanase"/>
</dbReference>
<dbReference type="InterPro" id="IPR013783">
    <property type="entry name" value="Ig-like_fold"/>
</dbReference>
<dbReference type="SUPFAM" id="SSF51445">
    <property type="entry name" value="(Trans)glycosidases"/>
    <property type="match status" value="1"/>
</dbReference>
<evidence type="ECO:0000256" key="2">
    <source>
        <dbReference type="ARBA" id="ARBA00022729"/>
    </source>
</evidence>
<dbReference type="Gene3D" id="2.60.40.1110">
    <property type="match status" value="2"/>
</dbReference>
<protein>
    <recommendedName>
        <fullName evidence="7">SLH domain-containing protein</fullName>
    </recommendedName>
</protein>